<keyword evidence="3" id="KW-1185">Reference proteome</keyword>
<proteinExistence type="predicted"/>
<dbReference type="PANTHER" id="PTHR44051:SF8">
    <property type="entry name" value="GLUTATHIONE S-TRANSFERASE GSTA"/>
    <property type="match status" value="1"/>
</dbReference>
<dbReference type="RefSeq" id="WP_121973764.1">
    <property type="nucleotide sequence ID" value="NZ_OOGT01000050.1"/>
</dbReference>
<dbReference type="SFLD" id="SFLDG01150">
    <property type="entry name" value="Main.1:_Beta-like"/>
    <property type="match status" value="1"/>
</dbReference>
<dbReference type="SUPFAM" id="SSF52833">
    <property type="entry name" value="Thioredoxin-like"/>
    <property type="match status" value="1"/>
</dbReference>
<dbReference type="InterPro" id="IPR004045">
    <property type="entry name" value="Glutathione_S-Trfase_N"/>
</dbReference>
<dbReference type="InterPro" id="IPR036249">
    <property type="entry name" value="Thioredoxin-like_sf"/>
</dbReference>
<dbReference type="Pfam" id="PF14497">
    <property type="entry name" value="GST_C_3"/>
    <property type="match status" value="1"/>
</dbReference>
<dbReference type="SFLD" id="SFLDS00019">
    <property type="entry name" value="Glutathione_Transferase_(cytos"/>
    <property type="match status" value="1"/>
</dbReference>
<dbReference type="SUPFAM" id="SSF47616">
    <property type="entry name" value="GST C-terminal domain-like"/>
    <property type="match status" value="1"/>
</dbReference>
<dbReference type="InParanoid" id="A0A2U3MXU6"/>
<feature type="domain" description="GST N-terminal" evidence="1">
    <location>
        <begin position="1"/>
        <end position="80"/>
    </location>
</feature>
<dbReference type="CDD" id="cd03207">
    <property type="entry name" value="GST_C_8"/>
    <property type="match status" value="1"/>
</dbReference>
<name>A0A2U3MXU6_9GAMM</name>
<dbReference type="Proteomes" id="UP000245974">
    <property type="component" value="Unassembled WGS sequence"/>
</dbReference>
<dbReference type="PROSITE" id="PS50404">
    <property type="entry name" value="GST_NTER"/>
    <property type="match status" value="1"/>
</dbReference>
<dbReference type="Pfam" id="PF02798">
    <property type="entry name" value="GST_N"/>
    <property type="match status" value="1"/>
</dbReference>
<evidence type="ECO:0000313" key="2">
    <source>
        <dbReference type="EMBL" id="SPL70258.1"/>
    </source>
</evidence>
<reference evidence="3" key="1">
    <citation type="submission" date="2018-03" db="EMBL/GenBank/DDBJ databases">
        <authorList>
            <person name="Blom J."/>
        </authorList>
    </citation>
    <scope>NUCLEOTIDE SEQUENCE [LARGE SCALE GENOMIC DNA]</scope>
    <source>
        <strain evidence="3">KPC-SM-21</strain>
    </source>
</reference>
<dbReference type="AlphaFoldDB" id="A0A2U3MXU6"/>
<accession>A0A2U3MXU6</accession>
<sequence length="201" mass="22782">MGLKLYTNTQSRGVVVEWLFTELDVEYEKIEVAFNTEMKSESYLKMNPFGKVPTLVDGDVVIFEMAAICAYLADKFLDRGLAPALDDPKRGLYFRWLFFAAGSLDAANTNKFLKVHVSDEQKMFVGYGNFDDTYAALIQGLEQAEPYLCGQQFTAADVFLGSMLLWQLKMGELQSHPAIDRYVKIIKQRESLKKSQAIFAN</sequence>
<dbReference type="Gene3D" id="1.20.1050.10">
    <property type="match status" value="1"/>
</dbReference>
<dbReference type="PANTHER" id="PTHR44051">
    <property type="entry name" value="GLUTATHIONE S-TRANSFERASE-RELATED"/>
    <property type="match status" value="1"/>
</dbReference>
<dbReference type="InterPro" id="IPR040079">
    <property type="entry name" value="Glutathione_S-Trfase"/>
</dbReference>
<keyword evidence="2" id="KW-0456">Lyase</keyword>
<dbReference type="OrthoDB" id="5740960at2"/>
<protein>
    <submittedName>
        <fullName evidence="2">Dichloromethane dehalogenase</fullName>
        <ecNumber evidence="2">4.5.1.3</ecNumber>
    </submittedName>
</protein>
<dbReference type="EC" id="4.5.1.3" evidence="2"/>
<dbReference type="SFLD" id="SFLDG00358">
    <property type="entry name" value="Main_(cytGST)"/>
    <property type="match status" value="1"/>
</dbReference>
<gene>
    <name evidence="2" type="primary">dcmA_2</name>
    <name evidence="2" type="ORF">KPC_1436</name>
</gene>
<dbReference type="EMBL" id="OOGT01000050">
    <property type="protein sequence ID" value="SPL70258.1"/>
    <property type="molecule type" value="Genomic_DNA"/>
</dbReference>
<evidence type="ECO:0000313" key="3">
    <source>
        <dbReference type="Proteomes" id="UP000245974"/>
    </source>
</evidence>
<dbReference type="InterPro" id="IPR036282">
    <property type="entry name" value="Glutathione-S-Trfase_C_sf"/>
</dbReference>
<dbReference type="InterPro" id="IPR004046">
    <property type="entry name" value="GST_C"/>
</dbReference>
<evidence type="ECO:0000259" key="1">
    <source>
        <dbReference type="PROSITE" id="PS50404"/>
    </source>
</evidence>
<dbReference type="GO" id="GO:0018834">
    <property type="term" value="F:dichloromethane dehalogenase activity"/>
    <property type="evidence" value="ECO:0007669"/>
    <property type="project" value="UniProtKB-EC"/>
</dbReference>
<dbReference type="CDD" id="cd03046">
    <property type="entry name" value="GST_N_GTT1_like"/>
    <property type="match status" value="1"/>
</dbReference>
<dbReference type="Gene3D" id="3.40.30.10">
    <property type="entry name" value="Glutaredoxin"/>
    <property type="match status" value="1"/>
</dbReference>
<organism evidence="2 3">
    <name type="scientific">Acinetobacter stercoris</name>
    <dbReference type="NCBI Taxonomy" id="2126983"/>
    <lineage>
        <taxon>Bacteria</taxon>
        <taxon>Pseudomonadati</taxon>
        <taxon>Pseudomonadota</taxon>
        <taxon>Gammaproteobacteria</taxon>
        <taxon>Moraxellales</taxon>
        <taxon>Moraxellaceae</taxon>
        <taxon>Acinetobacter</taxon>
    </lineage>
</organism>